<dbReference type="EMBL" id="LR797292">
    <property type="protein sequence ID" value="CAB4200338.1"/>
    <property type="molecule type" value="Genomic_DNA"/>
</dbReference>
<evidence type="ECO:0000313" key="3">
    <source>
        <dbReference type="EMBL" id="CAB4218923.1"/>
    </source>
</evidence>
<proteinExistence type="predicted"/>
<evidence type="ECO:0000313" key="2">
    <source>
        <dbReference type="EMBL" id="CAB4200338.1"/>
    </source>
</evidence>
<protein>
    <recommendedName>
        <fullName evidence="4">Bacteriophage P22, Gp10, DNA-stabilising</fullName>
    </recommendedName>
</protein>
<name>A0A6J5R656_9CAUD</name>
<dbReference type="EMBL" id="LR797107">
    <property type="protein sequence ID" value="CAB4187144.1"/>
    <property type="molecule type" value="Genomic_DNA"/>
</dbReference>
<organism evidence="1">
    <name type="scientific">uncultured Caudovirales phage</name>
    <dbReference type="NCBI Taxonomy" id="2100421"/>
    <lineage>
        <taxon>Viruses</taxon>
        <taxon>Duplodnaviria</taxon>
        <taxon>Heunggongvirae</taxon>
        <taxon>Uroviricota</taxon>
        <taxon>Caudoviricetes</taxon>
        <taxon>Peduoviridae</taxon>
        <taxon>Maltschvirus</taxon>
        <taxon>Maltschvirus maltsch</taxon>
    </lineage>
</organism>
<dbReference type="EMBL" id="LR797469">
    <property type="protein sequence ID" value="CAB4218923.1"/>
    <property type="molecule type" value="Genomic_DNA"/>
</dbReference>
<sequence length="498" mass="53324">MAEFPAFVGGYTRSQSPIANCGTLQNLYVQGLPPGSKSGGALYPTPGVTQFGSVTTAGGRRLFSTAAGAGRVFSVIGATLYEWLVDGTSVNRGAVAQNSNPASICTNGGGGQQLGITSGTNFYILDLLTNVLTQVAFLNGKATLAGFIGGYFLVFDITTGTVYQSDLYDGLTFDPLNFFQRNTQADDWNGFYVTSLGRIFLPGSKTRDNYENIGTFPIPFAPSAAGLQPEGIAAPFSLSEAGAFTCWLGTAGQNGGYRVYAASGYRAEAISTEAIDFALSQASQDEIATATGESYTDQGAVFYLLYVGDTTYTFDFSSGQWHTRRSFVDATSGELGPWRCTWHCFGFNKHLWLDATTGVIYESDISFPSDVDGLVIQRERTTPSVFVNSYLDIGEIELKVQTGVGNQVAPGDDPQITLEMSHDGGMTWGAQRSASTGRVGDYTLRVRWQANGAADVRELALRFRSTTPVNNHRWISLFAEVMDERGRPVALPGGGQAA</sequence>
<evidence type="ECO:0000313" key="1">
    <source>
        <dbReference type="EMBL" id="CAB4187144.1"/>
    </source>
</evidence>
<evidence type="ECO:0008006" key="4">
    <source>
        <dbReference type="Google" id="ProtNLM"/>
    </source>
</evidence>
<reference evidence="1" key="1">
    <citation type="submission" date="2020-05" db="EMBL/GenBank/DDBJ databases">
        <authorList>
            <person name="Chiriac C."/>
            <person name="Salcher M."/>
            <person name="Ghai R."/>
            <person name="Kavagutti S V."/>
        </authorList>
    </citation>
    <scope>NUCLEOTIDE SEQUENCE</scope>
</reference>
<accession>A0A6J5R656</accession>
<gene>
    <name evidence="1" type="ORF">UFOVP1154_4</name>
    <name evidence="2" type="ORF">UFOVP1341_33</name>
    <name evidence="3" type="ORF">UFOVP1601_50</name>
</gene>